<dbReference type="Proteomes" id="UP000887226">
    <property type="component" value="Unassembled WGS sequence"/>
</dbReference>
<accession>A0A9P8CFA4</accession>
<evidence type="ECO:0000313" key="1">
    <source>
        <dbReference type="EMBL" id="KAG9244949.1"/>
    </source>
</evidence>
<comment type="caution">
    <text evidence="1">The sequence shown here is derived from an EMBL/GenBank/DDBJ whole genome shotgun (WGS) entry which is preliminary data.</text>
</comment>
<name>A0A9P8CFA4_9HELO</name>
<gene>
    <name evidence="1" type="ORF">BJ878DRAFT_567104</name>
</gene>
<protein>
    <submittedName>
        <fullName evidence="1">Uncharacterized protein</fullName>
    </submittedName>
</protein>
<reference evidence="1" key="1">
    <citation type="journal article" date="2021" name="IMA Fungus">
        <title>Genomic characterization of three marine fungi, including Emericellopsis atlantica sp. nov. with signatures of a generalist lifestyle and marine biomass degradation.</title>
        <authorList>
            <person name="Hagestad O.C."/>
            <person name="Hou L."/>
            <person name="Andersen J.H."/>
            <person name="Hansen E.H."/>
            <person name="Altermark B."/>
            <person name="Li C."/>
            <person name="Kuhnert E."/>
            <person name="Cox R.J."/>
            <person name="Crous P.W."/>
            <person name="Spatafora J.W."/>
            <person name="Lail K."/>
            <person name="Amirebrahimi M."/>
            <person name="Lipzen A."/>
            <person name="Pangilinan J."/>
            <person name="Andreopoulos W."/>
            <person name="Hayes R.D."/>
            <person name="Ng V."/>
            <person name="Grigoriev I.V."/>
            <person name="Jackson S.A."/>
            <person name="Sutton T.D.S."/>
            <person name="Dobson A.D.W."/>
            <person name="Rama T."/>
        </authorList>
    </citation>
    <scope>NUCLEOTIDE SEQUENCE</scope>
    <source>
        <strain evidence="1">TRa3180A</strain>
    </source>
</reference>
<dbReference type="AlphaFoldDB" id="A0A9P8CFA4"/>
<organism evidence="1 2">
    <name type="scientific">Calycina marina</name>
    <dbReference type="NCBI Taxonomy" id="1763456"/>
    <lineage>
        <taxon>Eukaryota</taxon>
        <taxon>Fungi</taxon>
        <taxon>Dikarya</taxon>
        <taxon>Ascomycota</taxon>
        <taxon>Pezizomycotina</taxon>
        <taxon>Leotiomycetes</taxon>
        <taxon>Helotiales</taxon>
        <taxon>Pezizellaceae</taxon>
        <taxon>Calycina</taxon>
    </lineage>
</organism>
<keyword evidence="2" id="KW-1185">Reference proteome</keyword>
<sequence>MAQLHLQIWQTSLLQLLSSWRILFLLVLRMHQTIERPFTWWDGPTASVMCVSVSLGTPFHHHTTTGSWTNSLAHLDILSSTPTQCR</sequence>
<dbReference type="EMBL" id="MU253873">
    <property type="protein sequence ID" value="KAG9244949.1"/>
    <property type="molecule type" value="Genomic_DNA"/>
</dbReference>
<evidence type="ECO:0000313" key="2">
    <source>
        <dbReference type="Proteomes" id="UP000887226"/>
    </source>
</evidence>
<proteinExistence type="predicted"/>